<reference evidence="5" key="1">
    <citation type="submission" date="2018-03" db="EMBL/GenBank/DDBJ databases">
        <authorList>
            <person name="Rodrigo-Torres L."/>
            <person name="Arahal R. D."/>
            <person name="Lucena T."/>
        </authorList>
    </citation>
    <scope>NUCLEOTIDE SEQUENCE [LARGE SCALE GENOMIC DNA]</scope>
    <source>
        <strain evidence="5">CECT 7615</strain>
    </source>
</reference>
<feature type="domain" description="CoA-binding" evidence="3">
    <location>
        <begin position="31"/>
        <end position="122"/>
    </location>
</feature>
<evidence type="ECO:0000256" key="1">
    <source>
        <dbReference type="ARBA" id="ARBA00022532"/>
    </source>
</evidence>
<dbReference type="SUPFAM" id="SSF56059">
    <property type="entry name" value="Glutathione synthetase ATP-binding domain-like"/>
    <property type="match status" value="1"/>
</dbReference>
<dbReference type="Pfam" id="PF13607">
    <property type="entry name" value="Succ_CoA_lig"/>
    <property type="match status" value="1"/>
</dbReference>
<dbReference type="Proteomes" id="UP000244898">
    <property type="component" value="Unassembled WGS sequence"/>
</dbReference>
<dbReference type="Gene3D" id="3.30.470.20">
    <property type="entry name" value="ATP-grasp fold, B domain"/>
    <property type="match status" value="1"/>
</dbReference>
<evidence type="ECO:0000259" key="3">
    <source>
        <dbReference type="SMART" id="SM00881"/>
    </source>
</evidence>
<dbReference type="PANTHER" id="PTHR42793">
    <property type="entry name" value="COA BINDING DOMAIN CONTAINING PROTEIN"/>
    <property type="match status" value="1"/>
</dbReference>
<dbReference type="Pfam" id="PF13380">
    <property type="entry name" value="CoA_binding_2"/>
    <property type="match status" value="1"/>
</dbReference>
<proteinExistence type="predicted"/>
<evidence type="ECO:0000313" key="4">
    <source>
        <dbReference type="EMBL" id="SPJ26963.1"/>
    </source>
</evidence>
<dbReference type="InterPro" id="IPR036291">
    <property type="entry name" value="NAD(P)-bd_dom_sf"/>
</dbReference>
<keyword evidence="5" id="KW-1185">Reference proteome</keyword>
<dbReference type="FunFam" id="3.40.50.261:FF:000021">
    <property type="entry name" value="Acetyl-CoA synthetase, putative"/>
    <property type="match status" value="1"/>
</dbReference>
<dbReference type="GO" id="GO:0005524">
    <property type="term" value="F:ATP binding"/>
    <property type="evidence" value="ECO:0007669"/>
    <property type="project" value="InterPro"/>
</dbReference>
<dbReference type="Gene3D" id="3.30.1490.20">
    <property type="entry name" value="ATP-grasp fold, A domain"/>
    <property type="match status" value="1"/>
</dbReference>
<accession>A0A2R8C3P9</accession>
<dbReference type="InterPro" id="IPR032875">
    <property type="entry name" value="Succ_CoA_lig_flav_dom"/>
</dbReference>
<sequence>MNTTLITAASPPGANTSSVESDAVTRDLKRVLNPSSIAVIGGGAWCASIIEAAQRIGYQGQILPVHPSGKEIAGIKAIEKLEDWDGPIDAAFIGVNRFATLEVVSTLRELGAGGAVCFASGFTEALAEDASGAELQARLVAAAGEMPILGPNCYGFVNALDRTAIWPDQHGMQPVERGVAILTQSSNIAINLTMQRRGLPIAYMVTCGNMAQTSQAAIAMQLLDDDRLTAIGLHIEGFGNLREWEALATKAHDRGVPLVALKVGASEQAQAAAVSHTASLAGSDAGAQALLDRLGVVRLQGLPAFLETLKLLHANGPLTSNKIASISCSGGEASLIADLSTKRDLVFPPLSEPQKHDLKAALGPMVALANPLDYHTYIWRDTQAMTRAWKGMTGEGIGMTFSIVDYPHTDHTDWTCATQAALAVRAETGAPFAVVATLPELMPEHVADELMAGGVVPIMGLEEALAAADAASHTKSPLLEPVCIPGTAEPDAVLTEAEAKEALSKHGLPTPRSVVGSASDAEQACAALKPPFAVKGIGLAHKSEHGAVRLGVQLSNLAEAAQAVGTETVLVEEMANGTVAELLIGVTRDPAHGFVLTIGAGGVLTEVLRDTVSLLVPSSAVQIQKALNRLKCAPLLHGYRGKPAADLGGIVAAVDAVQAYVLANADTLAEVEINPLICTAEGAVAVDALIRKASS</sequence>
<organism evidence="4 5">
    <name type="scientific">Falsiruegeria mediterranea M17</name>
    <dbReference type="NCBI Taxonomy" id="1200281"/>
    <lineage>
        <taxon>Bacteria</taxon>
        <taxon>Pseudomonadati</taxon>
        <taxon>Pseudomonadota</taxon>
        <taxon>Alphaproteobacteria</taxon>
        <taxon>Rhodobacterales</taxon>
        <taxon>Roseobacteraceae</taxon>
        <taxon>Falsiruegeria</taxon>
    </lineage>
</organism>
<dbReference type="Pfam" id="PF13549">
    <property type="entry name" value="ATP-grasp_5"/>
    <property type="match status" value="1"/>
</dbReference>
<keyword evidence="1" id="KW-0816">Tricarboxylic acid cycle</keyword>
<dbReference type="InterPro" id="IPR003781">
    <property type="entry name" value="CoA-bd"/>
</dbReference>
<dbReference type="Gene3D" id="3.40.50.720">
    <property type="entry name" value="NAD(P)-binding Rossmann-like Domain"/>
    <property type="match status" value="1"/>
</dbReference>
<dbReference type="SUPFAM" id="SSF52210">
    <property type="entry name" value="Succinyl-CoA synthetase domains"/>
    <property type="match status" value="2"/>
</dbReference>
<dbReference type="AlphaFoldDB" id="A0A2R8C3P9"/>
<dbReference type="InterPro" id="IPR016102">
    <property type="entry name" value="Succinyl-CoA_synth-like"/>
</dbReference>
<dbReference type="EMBL" id="ONZG01000001">
    <property type="protein sequence ID" value="SPJ26963.1"/>
    <property type="molecule type" value="Genomic_DNA"/>
</dbReference>
<evidence type="ECO:0000256" key="2">
    <source>
        <dbReference type="SAM" id="MobiDB-lite"/>
    </source>
</evidence>
<gene>
    <name evidence="4" type="ORF">TRM7615_00435</name>
</gene>
<feature type="region of interest" description="Disordered" evidence="2">
    <location>
        <begin position="1"/>
        <end position="20"/>
    </location>
</feature>
<dbReference type="SUPFAM" id="SSF51735">
    <property type="entry name" value="NAD(P)-binding Rossmann-fold domains"/>
    <property type="match status" value="1"/>
</dbReference>
<dbReference type="RefSeq" id="WP_108785255.1">
    <property type="nucleotide sequence ID" value="NZ_ONZG01000001.1"/>
</dbReference>
<protein>
    <recommendedName>
        <fullName evidence="3">CoA-binding domain-containing protein</fullName>
    </recommendedName>
</protein>
<dbReference type="OrthoDB" id="9807426at2"/>
<evidence type="ECO:0000313" key="5">
    <source>
        <dbReference type="Proteomes" id="UP000244898"/>
    </source>
</evidence>
<dbReference type="GO" id="GO:0006099">
    <property type="term" value="P:tricarboxylic acid cycle"/>
    <property type="evidence" value="ECO:0007669"/>
    <property type="project" value="UniProtKB-KW"/>
</dbReference>
<dbReference type="InterPro" id="IPR013815">
    <property type="entry name" value="ATP_grasp_subdomain_1"/>
</dbReference>
<dbReference type="Gene3D" id="3.40.50.261">
    <property type="entry name" value="Succinyl-CoA synthetase domains"/>
    <property type="match status" value="2"/>
</dbReference>
<dbReference type="PANTHER" id="PTHR42793:SF4">
    <property type="entry name" value="BLL6376 PROTEIN"/>
    <property type="match status" value="1"/>
</dbReference>
<dbReference type="SMART" id="SM00881">
    <property type="entry name" value="CoA_binding"/>
    <property type="match status" value="1"/>
</dbReference>
<name>A0A2R8C3P9_9RHOB</name>